<evidence type="ECO:0000256" key="1">
    <source>
        <dbReference type="ARBA" id="ARBA00003818"/>
    </source>
</evidence>
<dbReference type="Pfam" id="PF04183">
    <property type="entry name" value="IucA_IucC"/>
    <property type="match status" value="1"/>
</dbReference>
<protein>
    <recommendedName>
        <fullName evidence="4">Lysine N-acyltransferase MbtK</fullName>
    </recommendedName>
    <alternativeName>
        <fullName evidence="5">Mycobactin synthase protein K</fullName>
    </alternativeName>
</protein>
<dbReference type="InterPro" id="IPR016181">
    <property type="entry name" value="Acyl_CoA_acyltransferase"/>
</dbReference>
<dbReference type="Gene3D" id="3.30.310.280">
    <property type="match status" value="1"/>
</dbReference>
<dbReference type="InterPro" id="IPR007310">
    <property type="entry name" value="Aerobactin_biosyn_IucA/IucC_N"/>
</dbReference>
<evidence type="ECO:0000313" key="8">
    <source>
        <dbReference type="Proteomes" id="UP000271708"/>
    </source>
</evidence>
<organism evidence="7 8">
    <name type="scientific">Janibacter melonis</name>
    <dbReference type="NCBI Taxonomy" id="262209"/>
    <lineage>
        <taxon>Bacteria</taxon>
        <taxon>Bacillati</taxon>
        <taxon>Actinomycetota</taxon>
        <taxon>Actinomycetes</taxon>
        <taxon>Micrococcales</taxon>
        <taxon>Intrasporangiaceae</taxon>
        <taxon>Janibacter</taxon>
    </lineage>
</organism>
<dbReference type="Gene3D" id="3.40.630.30">
    <property type="match status" value="1"/>
</dbReference>
<dbReference type="InterPro" id="IPR019432">
    <property type="entry name" value="Acyltransferase_MbtK/IucB-like"/>
</dbReference>
<dbReference type="Gene3D" id="1.10.510.40">
    <property type="match status" value="1"/>
</dbReference>
<dbReference type="Proteomes" id="UP000271708">
    <property type="component" value="Chromosome"/>
</dbReference>
<accession>A0A5P8FRK8</accession>
<evidence type="ECO:0000256" key="4">
    <source>
        <dbReference type="ARBA" id="ARBA00020586"/>
    </source>
</evidence>
<dbReference type="SMART" id="SM01006">
    <property type="entry name" value="AlcB"/>
    <property type="match status" value="1"/>
</dbReference>
<feature type="domain" description="Acyltransferase MbtK/IucB-like conserved" evidence="6">
    <location>
        <begin position="33"/>
        <end position="80"/>
    </location>
</feature>
<dbReference type="GO" id="GO:0016746">
    <property type="term" value="F:acyltransferase activity"/>
    <property type="evidence" value="ECO:0007669"/>
    <property type="project" value="InterPro"/>
</dbReference>
<dbReference type="Pfam" id="PF06276">
    <property type="entry name" value="FhuF"/>
    <property type="match status" value="1"/>
</dbReference>
<gene>
    <name evidence="7" type="ORF">EEW87_015755</name>
</gene>
<evidence type="ECO:0000259" key="6">
    <source>
        <dbReference type="SMART" id="SM01006"/>
    </source>
</evidence>
<dbReference type="EMBL" id="CP044548">
    <property type="protein sequence ID" value="QFQ31472.2"/>
    <property type="molecule type" value="Genomic_DNA"/>
</dbReference>
<comment type="function">
    <text evidence="1">Acyltransferase required for the direct transfer of medium- to long-chain fatty acyl moieties from a carrier protein (MbtL) on to the epsilon-amino group of lysine residue in the mycobactin core.</text>
</comment>
<dbReference type="InterPro" id="IPR022770">
    <property type="entry name" value="IucA/IucC-like_C"/>
</dbReference>
<comment type="similarity">
    <text evidence="3">Belongs to the IucA/IucC family.</text>
</comment>
<evidence type="ECO:0000256" key="3">
    <source>
        <dbReference type="ARBA" id="ARBA00007832"/>
    </source>
</evidence>
<name>A0A5P8FRK8_9MICO</name>
<sequence length="797" mass="87657">MTATLETTTTKGATVTPSPRLRLPSPIGEITIRPLDLGLDADRLHAWVTTPRARYWQMEGWSAEQVREAYAQIDARDDHDAWLGEVDGRPTFLVETYDPAGSELADLPEIARGDLGMHVLVARAEHPVPGTTTEVMRAVMELCVGPLGALRVVVEPDVRNDAIHAKNALAGIRVQRAVPLAGKTALLGVVTAHEYRTSELGRRTLLAHLRPDVAERAHRHVAAKALGELTHEHLITPEVVEEVGGLEARAQGARRTSTSDQRYVVTTPSGARWSFAATRHALEHWRVDPASVEHDSGPVDAQLLLSQLAPVLGIPEHLRSVYLEEIASTIASLCHKWTHQRCTSTELVDADFQDVEQAMSEGHPAFVANNGRIGFGVLDHARYAPESGAPVRLEWLAARRSLTHLALGGELTEERLYREELGEGVIDGFRVHLTALGEDPDDYVWLPVHPWQMEHKIAVTFAPDLARRDLVHLGAGEQHYRAQQSIRTFYPMQRESRYVKTACAIQNMGFLRGLSPAYMRVTPAINEWVLDTLDGDPVLASCGFTVLPEVASIGYTGDAYHQLGTRTAHTKMVAALWRDHPAPLLAPGERLATLAGTLHRDRDGVSLLGEWIRASAVGPEQWVRALLRAYVRPVVHCLRVHRMAFMPHSENLVLVLGPDHVPARAIMKDIGEEVAYLGSGPLPEEVERVRMADDVELTAQSFFTDVMDGVLRYVAEILADDGLLDGEDFWALVRACVAETVRDGGPVAADLALDRATFAHSCLNRLQLRNTLQMVDLADQASSLTYVGELVNPIADA</sequence>
<dbReference type="KEGG" id="jme:EEW87_015755"/>
<keyword evidence="7" id="KW-0808">Transferase</keyword>
<proteinExistence type="inferred from homology"/>
<comment type="pathway">
    <text evidence="2">Siderophore biosynthesis; mycobactin biosynthesis.</text>
</comment>
<dbReference type="PANTHER" id="PTHR34384:SF6">
    <property type="entry name" value="STAPHYLOFERRIN B SYNTHASE"/>
    <property type="match status" value="1"/>
</dbReference>
<dbReference type="UniPathway" id="UPA00011"/>
<dbReference type="GeneID" id="59162645"/>
<evidence type="ECO:0000256" key="2">
    <source>
        <dbReference type="ARBA" id="ARBA00005102"/>
    </source>
</evidence>
<dbReference type="AlphaFoldDB" id="A0A5P8FRK8"/>
<evidence type="ECO:0000313" key="7">
    <source>
        <dbReference type="EMBL" id="QFQ31472.2"/>
    </source>
</evidence>
<dbReference type="SUPFAM" id="SSF55729">
    <property type="entry name" value="Acyl-CoA N-acyltransferases (Nat)"/>
    <property type="match status" value="1"/>
</dbReference>
<dbReference type="PANTHER" id="PTHR34384">
    <property type="entry name" value="L-2,3-DIAMINOPROPANOATE--CITRATE LIGASE"/>
    <property type="match status" value="1"/>
</dbReference>
<dbReference type="InterPro" id="IPR037455">
    <property type="entry name" value="LucA/IucC-like"/>
</dbReference>
<evidence type="ECO:0000256" key="5">
    <source>
        <dbReference type="ARBA" id="ARBA00031122"/>
    </source>
</evidence>
<dbReference type="Gene3D" id="6.10.250.3370">
    <property type="match status" value="1"/>
</dbReference>
<reference evidence="7 8" key="1">
    <citation type="submission" date="2019-09" db="EMBL/GenBank/DDBJ databases">
        <title>Complete Genome Sequence of Janibacter melonis M714 with both human health impact and industrial applications.</title>
        <authorList>
            <person name="Jin M."/>
            <person name="Zhao Q.R."/>
        </authorList>
    </citation>
    <scope>NUCLEOTIDE SEQUENCE [LARGE SCALE GENOMIC DNA]</scope>
    <source>
        <strain evidence="7 8">M714</strain>
    </source>
</reference>
<dbReference type="Pfam" id="PF13523">
    <property type="entry name" value="Acetyltransf_8"/>
    <property type="match status" value="1"/>
</dbReference>
<dbReference type="GO" id="GO:0019290">
    <property type="term" value="P:siderophore biosynthetic process"/>
    <property type="evidence" value="ECO:0007669"/>
    <property type="project" value="InterPro"/>
</dbReference>
<dbReference type="GO" id="GO:0016881">
    <property type="term" value="F:acid-amino acid ligase activity"/>
    <property type="evidence" value="ECO:0007669"/>
    <property type="project" value="UniProtKB-ARBA"/>
</dbReference>
<dbReference type="RefSeq" id="WP_123093186.1">
    <property type="nucleotide sequence ID" value="NZ_CP044548.2"/>
</dbReference>